<dbReference type="Proteomes" id="UP001595851">
    <property type="component" value="Unassembled WGS sequence"/>
</dbReference>
<gene>
    <name evidence="2" type="ORF">ACFOY2_40945</name>
</gene>
<organism evidence="2 3">
    <name type="scientific">Nonomuraea purpurea</name>
    <dbReference type="NCBI Taxonomy" id="1849276"/>
    <lineage>
        <taxon>Bacteria</taxon>
        <taxon>Bacillati</taxon>
        <taxon>Actinomycetota</taxon>
        <taxon>Actinomycetes</taxon>
        <taxon>Streptosporangiales</taxon>
        <taxon>Streptosporangiaceae</taxon>
        <taxon>Nonomuraea</taxon>
    </lineage>
</organism>
<name>A0ABV8GIA4_9ACTN</name>
<protein>
    <submittedName>
        <fullName evidence="2">Uncharacterized protein</fullName>
    </submittedName>
</protein>
<dbReference type="EMBL" id="JBHSBI010000029">
    <property type="protein sequence ID" value="MFC4013655.1"/>
    <property type="molecule type" value="Genomic_DNA"/>
</dbReference>
<keyword evidence="3" id="KW-1185">Reference proteome</keyword>
<evidence type="ECO:0000313" key="3">
    <source>
        <dbReference type="Proteomes" id="UP001595851"/>
    </source>
</evidence>
<accession>A0ABV8GIA4</accession>
<proteinExistence type="predicted"/>
<comment type="caution">
    <text evidence="2">The sequence shown here is derived from an EMBL/GenBank/DDBJ whole genome shotgun (WGS) entry which is preliminary data.</text>
</comment>
<evidence type="ECO:0000313" key="2">
    <source>
        <dbReference type="EMBL" id="MFC4013655.1"/>
    </source>
</evidence>
<dbReference type="RefSeq" id="WP_379533512.1">
    <property type="nucleotide sequence ID" value="NZ_JBHSBI010000029.1"/>
</dbReference>
<sequence length="208" mass="22272">MGFWGTYIVARANQPLTGLPALRQSAANASWHWQGPDRWRAVQVDRGPAGWDSPTLPHAWDALLTGLMRQAGHPVLAAVIKHSEGAQLLGRSPVAGHWGGWLMADGITWRSLPADGPAQSWDENGEQHAEDPAEYQRRRQAALDRLYTTAGPPGSAAAPSALAWAREAGLTPDPAAVTTALDAKGVFAEDVLFQLLAALGLPDLPYHN</sequence>
<reference evidence="3" key="1">
    <citation type="journal article" date="2019" name="Int. J. Syst. Evol. Microbiol.">
        <title>The Global Catalogue of Microorganisms (GCM) 10K type strain sequencing project: providing services to taxonomists for standard genome sequencing and annotation.</title>
        <authorList>
            <consortium name="The Broad Institute Genomics Platform"/>
            <consortium name="The Broad Institute Genome Sequencing Center for Infectious Disease"/>
            <person name="Wu L."/>
            <person name="Ma J."/>
        </authorList>
    </citation>
    <scope>NUCLEOTIDE SEQUENCE [LARGE SCALE GENOMIC DNA]</scope>
    <source>
        <strain evidence="3">TBRC 1276</strain>
    </source>
</reference>
<evidence type="ECO:0000256" key="1">
    <source>
        <dbReference type="SAM" id="MobiDB-lite"/>
    </source>
</evidence>
<feature type="region of interest" description="Disordered" evidence="1">
    <location>
        <begin position="113"/>
        <end position="132"/>
    </location>
</feature>